<comment type="caution">
    <text evidence="1">The sequence shown here is derived from an EMBL/GenBank/DDBJ whole genome shotgun (WGS) entry which is preliminary data.</text>
</comment>
<evidence type="ECO:0000313" key="1">
    <source>
        <dbReference type="EMBL" id="OHT11825.1"/>
    </source>
</evidence>
<evidence type="ECO:0000313" key="2">
    <source>
        <dbReference type="Proteomes" id="UP000179807"/>
    </source>
</evidence>
<organism evidence="1 2">
    <name type="scientific">Tritrichomonas foetus</name>
    <dbReference type="NCBI Taxonomy" id="1144522"/>
    <lineage>
        <taxon>Eukaryota</taxon>
        <taxon>Metamonada</taxon>
        <taxon>Parabasalia</taxon>
        <taxon>Tritrichomonadida</taxon>
        <taxon>Tritrichomonadidae</taxon>
        <taxon>Tritrichomonas</taxon>
    </lineage>
</organism>
<reference evidence="1" key="1">
    <citation type="submission" date="2016-10" db="EMBL/GenBank/DDBJ databases">
        <authorList>
            <person name="Benchimol M."/>
            <person name="Almeida L.G."/>
            <person name="Vasconcelos A.T."/>
            <person name="Perreira-Neves A."/>
            <person name="Rosa I.A."/>
            <person name="Tasca T."/>
            <person name="Bogo M.R."/>
            <person name="de Souza W."/>
        </authorList>
    </citation>
    <scope>NUCLEOTIDE SEQUENCE [LARGE SCALE GENOMIC DNA]</scope>
    <source>
        <strain evidence="1">K</strain>
    </source>
</reference>
<dbReference type="InterPro" id="IPR029071">
    <property type="entry name" value="Ubiquitin-like_domsf"/>
</dbReference>
<dbReference type="VEuPathDB" id="TrichDB:TRFO_18619"/>
<dbReference type="SUPFAM" id="SSF54236">
    <property type="entry name" value="Ubiquitin-like"/>
    <property type="match status" value="1"/>
</dbReference>
<gene>
    <name evidence="1" type="ORF">TRFO_18619</name>
</gene>
<dbReference type="EMBL" id="MLAK01000578">
    <property type="protein sequence ID" value="OHT11825.1"/>
    <property type="molecule type" value="Genomic_DNA"/>
</dbReference>
<evidence type="ECO:0008006" key="3">
    <source>
        <dbReference type="Google" id="ProtNLM"/>
    </source>
</evidence>
<dbReference type="RefSeq" id="XP_068364961.1">
    <property type="nucleotide sequence ID" value="XM_068500290.1"/>
</dbReference>
<dbReference type="Proteomes" id="UP000179807">
    <property type="component" value="Unassembled WGS sequence"/>
</dbReference>
<dbReference type="OrthoDB" id="10575784at2759"/>
<proteinExistence type="predicted"/>
<dbReference type="GeneID" id="94834994"/>
<accession>A0A1J4KKJ2</accession>
<protein>
    <recommendedName>
        <fullName evidence="3">Ubiquitin-like domain-containing protein</fullName>
    </recommendedName>
</protein>
<dbReference type="AlphaFoldDB" id="A0A1J4KKJ2"/>
<name>A0A1J4KKJ2_9EUKA</name>
<keyword evidence="2" id="KW-1185">Reference proteome</keyword>
<sequence length="225" mass="25509">MCKKKIREKDKFKVKQTNENAELKVRVQWSRGAVLPVLTKPSATGAELSKLLKFACSPQDEVILVHNGVPINPDMSLESQFIKENDILEAVITHRLNNNSIGLDSKIQSIVHEAARIVDRRLTVEENENMRIGMSIDDSMKTMISSDDDLNDYLDLFSDDTINDTNYNTGDNSAPEINSEPLPKFWNSNNVQIGNVLDKSITAKINSIEDVGKFLEKHGWFSWMW</sequence>